<keyword evidence="1" id="KW-0880">Kelch repeat</keyword>
<reference evidence="3" key="1">
    <citation type="submission" date="2021-09" db="EMBL/GenBank/DDBJ databases">
        <authorList>
            <consortium name="AG Swart"/>
            <person name="Singh M."/>
            <person name="Singh A."/>
            <person name="Seah K."/>
            <person name="Emmerich C."/>
        </authorList>
    </citation>
    <scope>NUCLEOTIDE SEQUENCE</scope>
    <source>
        <strain evidence="3">ATCC30299</strain>
    </source>
</reference>
<dbReference type="AlphaFoldDB" id="A0AAU9K3K4"/>
<accession>A0AAU9K3K4</accession>
<organism evidence="3 4">
    <name type="scientific">Blepharisma stoltei</name>
    <dbReference type="NCBI Taxonomy" id="1481888"/>
    <lineage>
        <taxon>Eukaryota</taxon>
        <taxon>Sar</taxon>
        <taxon>Alveolata</taxon>
        <taxon>Ciliophora</taxon>
        <taxon>Postciliodesmatophora</taxon>
        <taxon>Heterotrichea</taxon>
        <taxon>Heterotrichida</taxon>
        <taxon>Blepharismidae</taxon>
        <taxon>Blepharisma</taxon>
    </lineage>
</organism>
<gene>
    <name evidence="3" type="ORF">BSTOLATCC_MIC59915</name>
</gene>
<dbReference type="Pfam" id="PF24681">
    <property type="entry name" value="Kelch_KLHDC2_KLHL20_DRC7"/>
    <property type="match status" value="1"/>
</dbReference>
<evidence type="ECO:0008006" key="5">
    <source>
        <dbReference type="Google" id="ProtNLM"/>
    </source>
</evidence>
<dbReference type="Pfam" id="PF01344">
    <property type="entry name" value="Kelch_1"/>
    <property type="match status" value="1"/>
</dbReference>
<dbReference type="Proteomes" id="UP001162131">
    <property type="component" value="Unassembled WGS sequence"/>
</dbReference>
<dbReference type="PANTHER" id="PTHR46093">
    <property type="entry name" value="ACYL-COA-BINDING DOMAIN-CONTAINING PROTEIN 5"/>
    <property type="match status" value="1"/>
</dbReference>
<dbReference type="InterPro" id="IPR015915">
    <property type="entry name" value="Kelch-typ_b-propeller"/>
</dbReference>
<name>A0AAU9K3K4_9CILI</name>
<dbReference type="EMBL" id="CAJZBQ010000057">
    <property type="protein sequence ID" value="CAG9334116.1"/>
    <property type="molecule type" value="Genomic_DNA"/>
</dbReference>
<evidence type="ECO:0000313" key="4">
    <source>
        <dbReference type="Proteomes" id="UP001162131"/>
    </source>
</evidence>
<evidence type="ECO:0000256" key="2">
    <source>
        <dbReference type="ARBA" id="ARBA00022737"/>
    </source>
</evidence>
<evidence type="ECO:0000256" key="1">
    <source>
        <dbReference type="ARBA" id="ARBA00022441"/>
    </source>
</evidence>
<dbReference type="InterPro" id="IPR006652">
    <property type="entry name" value="Kelch_1"/>
</dbReference>
<keyword evidence="2" id="KW-0677">Repeat</keyword>
<sequence>MEPKRHRDQFSFLKINTKLQKNTEHLWEEIRSLGIHPSRRSYHSACVWRDRMLIYGGQNIQDGLQSGLWAFDLDNKNIEIWEEFEIPGLVPLCRHSAIVKGDFMYIFGGTNGEKAFNDTWVIDILNRRVEKITSNPPDFPPPHDSHTATLYENGISSSMIVFGGFVEETRTNKVYTLDLSNFKWKLEDTNNGPEPRSNHAAVLYHNDLYIYGGSSNEGEKLSDFWRLKLDTFIWEIVVPKQRIPAGRSGHSAIVYKDVMVIFGGMKDETQETNEMYSYGFLTNDWTLFQNDHQVKDPVSAAQLEEYKQAHKCHLMSRRHTVNSNLNKKESFSPLTPKPRANTEMDVRTINISLEGRVQGRAPHQRDGHSAVVHEDVMYIFGGDRHQMPFSDLYAYFLIEEELKTPVKIDN</sequence>
<comment type="caution">
    <text evidence="3">The sequence shown here is derived from an EMBL/GenBank/DDBJ whole genome shotgun (WGS) entry which is preliminary data.</text>
</comment>
<dbReference type="Gene3D" id="2.120.10.80">
    <property type="entry name" value="Kelch-type beta propeller"/>
    <property type="match status" value="2"/>
</dbReference>
<protein>
    <recommendedName>
        <fullName evidence="5">Galactose oxidase</fullName>
    </recommendedName>
</protein>
<dbReference type="PANTHER" id="PTHR46093:SF18">
    <property type="entry name" value="FIBRONECTIN TYPE-III DOMAIN-CONTAINING PROTEIN"/>
    <property type="match status" value="1"/>
</dbReference>
<keyword evidence="4" id="KW-1185">Reference proteome</keyword>
<dbReference type="SUPFAM" id="SSF117281">
    <property type="entry name" value="Kelch motif"/>
    <property type="match status" value="1"/>
</dbReference>
<evidence type="ECO:0000313" key="3">
    <source>
        <dbReference type="EMBL" id="CAG9334116.1"/>
    </source>
</evidence>
<proteinExistence type="predicted"/>